<dbReference type="RefSeq" id="WP_188906850.1">
    <property type="nucleotide sequence ID" value="NZ_BMIQ01000001.1"/>
</dbReference>
<dbReference type="AlphaFoldDB" id="A0A916ZDX0"/>
<name>A0A916ZDX0_9HYPH</name>
<evidence type="ECO:0000313" key="1">
    <source>
        <dbReference type="EMBL" id="GGD91235.1"/>
    </source>
</evidence>
<dbReference type="EMBL" id="BMIQ01000001">
    <property type="protein sequence ID" value="GGD91235.1"/>
    <property type="molecule type" value="Genomic_DNA"/>
</dbReference>
<dbReference type="PIRSF" id="PIRSF019381">
    <property type="entry name" value="YcjX"/>
    <property type="match status" value="1"/>
</dbReference>
<evidence type="ECO:0000313" key="2">
    <source>
        <dbReference type="Proteomes" id="UP000644699"/>
    </source>
</evidence>
<keyword evidence="2" id="KW-1185">Reference proteome</keyword>
<reference evidence="1" key="2">
    <citation type="submission" date="2020-09" db="EMBL/GenBank/DDBJ databases">
        <authorList>
            <person name="Sun Q."/>
            <person name="Zhou Y."/>
        </authorList>
    </citation>
    <scope>NUCLEOTIDE SEQUENCE</scope>
    <source>
        <strain evidence="1">CGMCC 1.15367</strain>
    </source>
</reference>
<sequence>MPSIADEARIALDNLADRATSLFNPTLRLGVAGLSRAGKTVFITALVHNLLHGGRLPLFEAQAAGRIAGTRLAEQPDLAVPRFQYEDHVRLLVDERLWPNSTRAISEIRLTIDYESASAFSRLLSPGRLSLDIVDYPGEWLLDLPLIEKDFATFSREALDRARLPQRSAIAAPFLALVAELDLAAPADEARAQALFRAFAAYLQACRADRTALSTLPPGRFLMPGDLEGSPALTFAPLPVEDGRAYPRDSLAALFTNRYEGYKSVVVKPFFREHFARLDRQILLVDALQAINAGPAALQDLETALTEIFLCFRPGRASWLGSLVSRRIDRILVAATKADHLHRESHARLEAIVRRLVEEAAARAKFSGATVEMLALAAVRATREASVSDKGERLPVIVGTPIAGETIAGERFDGLRETAIFPGDLPADPGRLLAGLPAEERGINFVRFRPPRLERSADGLALSLPHIRLDRALQFLVGDRLA</sequence>
<accession>A0A916ZDX0</accession>
<protein>
    <recommendedName>
        <fullName evidence="3">YcjX family protein</fullName>
    </recommendedName>
</protein>
<dbReference type="InterPro" id="IPR007413">
    <property type="entry name" value="YcjX-like"/>
</dbReference>
<gene>
    <name evidence="1" type="ORF">GCM10011390_07490</name>
</gene>
<dbReference type="PANTHER" id="PTHR38605:SF1">
    <property type="entry name" value="ATPASE"/>
    <property type="match status" value="1"/>
</dbReference>
<reference evidence="1" key="1">
    <citation type="journal article" date="2014" name="Int. J. Syst. Evol. Microbiol.">
        <title>Complete genome sequence of Corynebacterium casei LMG S-19264T (=DSM 44701T), isolated from a smear-ripened cheese.</title>
        <authorList>
            <consortium name="US DOE Joint Genome Institute (JGI-PGF)"/>
            <person name="Walter F."/>
            <person name="Albersmeier A."/>
            <person name="Kalinowski J."/>
            <person name="Ruckert C."/>
        </authorList>
    </citation>
    <scope>NUCLEOTIDE SEQUENCE</scope>
    <source>
        <strain evidence="1">CGMCC 1.15367</strain>
    </source>
</reference>
<dbReference type="Pfam" id="PF04317">
    <property type="entry name" value="DUF463"/>
    <property type="match status" value="1"/>
</dbReference>
<comment type="caution">
    <text evidence="1">The sequence shown here is derived from an EMBL/GenBank/DDBJ whole genome shotgun (WGS) entry which is preliminary data.</text>
</comment>
<dbReference type="Proteomes" id="UP000644699">
    <property type="component" value="Unassembled WGS sequence"/>
</dbReference>
<dbReference type="PANTHER" id="PTHR38605">
    <property type="entry name" value="ATPASE-RELATED"/>
    <property type="match status" value="1"/>
</dbReference>
<organism evidence="1 2">
    <name type="scientific">Aureimonas endophytica</name>
    <dbReference type="NCBI Taxonomy" id="2027858"/>
    <lineage>
        <taxon>Bacteria</taxon>
        <taxon>Pseudomonadati</taxon>
        <taxon>Pseudomonadota</taxon>
        <taxon>Alphaproteobacteria</taxon>
        <taxon>Hyphomicrobiales</taxon>
        <taxon>Aurantimonadaceae</taxon>
        <taxon>Aureimonas</taxon>
    </lineage>
</organism>
<proteinExistence type="predicted"/>
<evidence type="ECO:0008006" key="3">
    <source>
        <dbReference type="Google" id="ProtNLM"/>
    </source>
</evidence>